<organism evidence="1 2">
    <name type="scientific">Trichonephila clavata</name>
    <name type="common">Joro spider</name>
    <name type="synonym">Nephila clavata</name>
    <dbReference type="NCBI Taxonomy" id="2740835"/>
    <lineage>
        <taxon>Eukaryota</taxon>
        <taxon>Metazoa</taxon>
        <taxon>Ecdysozoa</taxon>
        <taxon>Arthropoda</taxon>
        <taxon>Chelicerata</taxon>
        <taxon>Arachnida</taxon>
        <taxon>Araneae</taxon>
        <taxon>Araneomorphae</taxon>
        <taxon>Entelegynae</taxon>
        <taxon>Araneoidea</taxon>
        <taxon>Nephilidae</taxon>
        <taxon>Trichonephila</taxon>
    </lineage>
</organism>
<accession>A0A8X6KP88</accession>
<dbReference type="Proteomes" id="UP000887116">
    <property type="component" value="Unassembled WGS sequence"/>
</dbReference>
<evidence type="ECO:0000313" key="1">
    <source>
        <dbReference type="EMBL" id="GFQ77853.1"/>
    </source>
</evidence>
<comment type="caution">
    <text evidence="1">The sequence shown here is derived from an EMBL/GenBank/DDBJ whole genome shotgun (WGS) entry which is preliminary data.</text>
</comment>
<evidence type="ECO:0000313" key="2">
    <source>
        <dbReference type="Proteomes" id="UP000887116"/>
    </source>
</evidence>
<reference evidence="1" key="1">
    <citation type="submission" date="2020-07" db="EMBL/GenBank/DDBJ databases">
        <title>Multicomponent nature underlies the extraordinary mechanical properties of spider dragline silk.</title>
        <authorList>
            <person name="Kono N."/>
            <person name="Nakamura H."/>
            <person name="Mori M."/>
            <person name="Yoshida Y."/>
            <person name="Ohtoshi R."/>
            <person name="Malay A.D."/>
            <person name="Moran D.A.P."/>
            <person name="Tomita M."/>
            <person name="Numata K."/>
            <person name="Arakawa K."/>
        </authorList>
    </citation>
    <scope>NUCLEOTIDE SEQUENCE</scope>
</reference>
<protein>
    <submittedName>
        <fullName evidence="1">Uncharacterized protein</fullName>
    </submittedName>
</protein>
<dbReference type="EMBL" id="BMAO01011931">
    <property type="protein sequence ID" value="GFQ77853.1"/>
    <property type="molecule type" value="Genomic_DNA"/>
</dbReference>
<keyword evidence="2" id="KW-1185">Reference proteome</keyword>
<dbReference type="AlphaFoldDB" id="A0A8X6KP88"/>
<proteinExistence type="predicted"/>
<name>A0A8X6KP88_TRICU</name>
<gene>
    <name evidence="1" type="ORF">TNCT_636561</name>
</gene>
<sequence length="81" mass="9224">MPNPHSVEAAYLQYQARAFPVRGVRCFYCPTFEFRLVAQPTGLRFGETDYDVTACSRKEQYVNCKGEPPSCSGPCPKWIQE</sequence>